<evidence type="ECO:0000313" key="9">
    <source>
        <dbReference type="EMBL" id="KKT34351.1"/>
    </source>
</evidence>
<comment type="catalytic activity">
    <reaction evidence="7">
        <text>Endonucleolytic cleavage of RNA, removing 5'-extranucleotides from tRNA precursor.</text>
        <dbReference type="EC" id="3.1.26.5"/>
    </reaction>
</comment>
<dbReference type="InterPro" id="IPR000100">
    <property type="entry name" value="RNase_P"/>
</dbReference>
<evidence type="ECO:0000256" key="7">
    <source>
        <dbReference type="HAMAP-Rule" id="MF_00227"/>
    </source>
</evidence>
<comment type="caution">
    <text evidence="9">The sequence shown here is derived from an EMBL/GenBank/DDBJ whole genome shotgun (WGS) entry which is preliminary data.</text>
</comment>
<dbReference type="PANTHER" id="PTHR33992:SF1">
    <property type="entry name" value="RIBONUCLEASE P PROTEIN COMPONENT"/>
    <property type="match status" value="1"/>
</dbReference>
<keyword evidence="6 7" id="KW-0694">RNA-binding</keyword>
<dbReference type="GO" id="GO:0001682">
    <property type="term" value="P:tRNA 5'-leader removal"/>
    <property type="evidence" value="ECO:0007669"/>
    <property type="project" value="UniProtKB-UniRule"/>
</dbReference>
<dbReference type="Gene3D" id="3.30.230.10">
    <property type="match status" value="1"/>
</dbReference>
<dbReference type="HAMAP" id="MF_00227">
    <property type="entry name" value="RNase_P"/>
    <property type="match status" value="1"/>
</dbReference>
<dbReference type="NCBIfam" id="TIGR00188">
    <property type="entry name" value="rnpA"/>
    <property type="match status" value="1"/>
</dbReference>
<dbReference type="EMBL" id="LCHM01000079">
    <property type="protein sequence ID" value="KKT34351.1"/>
    <property type="molecule type" value="Genomic_DNA"/>
</dbReference>
<dbReference type="PROSITE" id="PS00648">
    <property type="entry name" value="RIBONUCLEASE_P"/>
    <property type="match status" value="1"/>
</dbReference>
<keyword evidence="5 7" id="KW-0378">Hydrolase</keyword>
<name>A0A0G1GHC3_9BACT</name>
<dbReference type="EC" id="3.1.26.5" evidence="7 8"/>
<keyword evidence="4 7" id="KW-0255">Endonuclease</keyword>
<dbReference type="InterPro" id="IPR014721">
    <property type="entry name" value="Ribsml_uS5_D2-typ_fold_subgr"/>
</dbReference>
<keyword evidence="3 7" id="KW-0540">Nuclease</keyword>
<dbReference type="SUPFAM" id="SSF54211">
    <property type="entry name" value="Ribosomal protein S5 domain 2-like"/>
    <property type="match status" value="1"/>
</dbReference>
<comment type="similarity">
    <text evidence="7">Belongs to the RnpA family.</text>
</comment>
<organism evidence="9 10">
    <name type="scientific">Candidatus Gottesmanbacteria bacterium GW2011_GWB1_44_11c</name>
    <dbReference type="NCBI Taxonomy" id="1618447"/>
    <lineage>
        <taxon>Bacteria</taxon>
        <taxon>Candidatus Gottesmaniibacteriota</taxon>
    </lineage>
</organism>
<evidence type="ECO:0000256" key="8">
    <source>
        <dbReference type="NCBIfam" id="TIGR00188"/>
    </source>
</evidence>
<proteinExistence type="inferred from homology"/>
<evidence type="ECO:0000256" key="1">
    <source>
        <dbReference type="ARBA" id="ARBA00002663"/>
    </source>
</evidence>
<evidence type="ECO:0000256" key="4">
    <source>
        <dbReference type="ARBA" id="ARBA00022759"/>
    </source>
</evidence>
<sequence>MFPKPNRLPSEAFTRVFRTGKRIHGEIFGVIAAPNSQPLSRFAVWVGVKIDKRATKRNRMKRLVREAVRHLLPTIKPGFDCIIIAKKNFSEKKGGVEHSLQELLTRLNLSNNVTM</sequence>
<evidence type="ECO:0000256" key="5">
    <source>
        <dbReference type="ARBA" id="ARBA00022801"/>
    </source>
</evidence>
<dbReference type="PANTHER" id="PTHR33992">
    <property type="entry name" value="RIBONUCLEASE P PROTEIN COMPONENT"/>
    <property type="match status" value="1"/>
</dbReference>
<evidence type="ECO:0000256" key="2">
    <source>
        <dbReference type="ARBA" id="ARBA00022694"/>
    </source>
</evidence>
<dbReference type="AlphaFoldDB" id="A0A0G1GHC3"/>
<protein>
    <recommendedName>
        <fullName evidence="7 8">Ribonuclease P protein component</fullName>
        <shortName evidence="7">RNase P protein</shortName>
        <shortName evidence="7">RNaseP protein</shortName>
        <ecNumber evidence="7 8">3.1.26.5</ecNumber>
    </recommendedName>
    <alternativeName>
        <fullName evidence="7">Protein C5</fullName>
    </alternativeName>
</protein>
<evidence type="ECO:0000256" key="3">
    <source>
        <dbReference type="ARBA" id="ARBA00022722"/>
    </source>
</evidence>
<comment type="function">
    <text evidence="1 7">RNaseP catalyzes the removal of the 5'-leader sequence from pre-tRNA to produce the mature 5'-terminus. It can also cleave other RNA substrates such as 4.5S RNA. The protein component plays an auxiliary but essential role in vivo by binding to the 5'-leader sequence and broadening the substrate specificity of the ribozyme.</text>
</comment>
<dbReference type="InterPro" id="IPR020539">
    <property type="entry name" value="RNase_P_CS"/>
</dbReference>
<accession>A0A0G1GHC3</accession>
<dbReference type="GO" id="GO:0000049">
    <property type="term" value="F:tRNA binding"/>
    <property type="evidence" value="ECO:0007669"/>
    <property type="project" value="UniProtKB-UniRule"/>
</dbReference>
<dbReference type="GO" id="GO:0042781">
    <property type="term" value="F:3'-tRNA processing endoribonuclease activity"/>
    <property type="evidence" value="ECO:0007669"/>
    <property type="project" value="TreeGrafter"/>
</dbReference>
<gene>
    <name evidence="7" type="primary">rnpA</name>
    <name evidence="9" type="ORF">UW22_C0079G0002</name>
</gene>
<reference evidence="9 10" key="1">
    <citation type="journal article" date="2015" name="Nature">
        <title>rRNA introns, odd ribosomes, and small enigmatic genomes across a large radiation of phyla.</title>
        <authorList>
            <person name="Brown C.T."/>
            <person name="Hug L.A."/>
            <person name="Thomas B.C."/>
            <person name="Sharon I."/>
            <person name="Castelle C.J."/>
            <person name="Singh A."/>
            <person name="Wilkins M.J."/>
            <person name="Williams K.H."/>
            <person name="Banfield J.F."/>
        </authorList>
    </citation>
    <scope>NUCLEOTIDE SEQUENCE [LARGE SCALE GENOMIC DNA]</scope>
</reference>
<evidence type="ECO:0000313" key="10">
    <source>
        <dbReference type="Proteomes" id="UP000034617"/>
    </source>
</evidence>
<dbReference type="Proteomes" id="UP000034617">
    <property type="component" value="Unassembled WGS sequence"/>
</dbReference>
<keyword evidence="2 7" id="KW-0819">tRNA processing</keyword>
<comment type="subunit">
    <text evidence="7">Consists of a catalytic RNA component (M1 or rnpB) and a protein subunit.</text>
</comment>
<dbReference type="InterPro" id="IPR020568">
    <property type="entry name" value="Ribosomal_Su5_D2-typ_SF"/>
</dbReference>
<dbReference type="GO" id="GO:0030677">
    <property type="term" value="C:ribonuclease P complex"/>
    <property type="evidence" value="ECO:0007669"/>
    <property type="project" value="TreeGrafter"/>
</dbReference>
<dbReference type="Pfam" id="PF00825">
    <property type="entry name" value="Ribonuclease_P"/>
    <property type="match status" value="1"/>
</dbReference>
<evidence type="ECO:0000256" key="6">
    <source>
        <dbReference type="ARBA" id="ARBA00022884"/>
    </source>
</evidence>
<dbReference type="GO" id="GO:0004526">
    <property type="term" value="F:ribonuclease P activity"/>
    <property type="evidence" value="ECO:0007669"/>
    <property type="project" value="UniProtKB-UniRule"/>
</dbReference>